<protein>
    <submittedName>
        <fullName evidence="5">TcfC E-set like domain-containing protein</fullName>
    </submittedName>
</protein>
<dbReference type="InterPro" id="IPR032636">
    <property type="entry name" value="Pilus_assem_E-set-like_dom"/>
</dbReference>
<evidence type="ECO:0000259" key="4">
    <source>
        <dbReference type="Pfam" id="PF16967"/>
    </source>
</evidence>
<dbReference type="Pfam" id="PF15976">
    <property type="entry name" value="CooC_C"/>
    <property type="match status" value="1"/>
</dbReference>
<comment type="caution">
    <text evidence="5">The sequence shown here is derived from an EMBL/GenBank/DDBJ whole genome shotgun (WGS) entry which is preliminary data.</text>
</comment>
<dbReference type="Pfam" id="PF16967">
    <property type="entry name" value="TcfC"/>
    <property type="match status" value="1"/>
</dbReference>
<gene>
    <name evidence="5" type="ORF">MD535_05695</name>
</gene>
<evidence type="ECO:0000256" key="2">
    <source>
        <dbReference type="SAM" id="SignalP"/>
    </source>
</evidence>
<feature type="domain" description="Pilus assembly protein C-terminal" evidence="3">
    <location>
        <begin position="732"/>
        <end position="818"/>
    </location>
</feature>
<feature type="signal peptide" evidence="2">
    <location>
        <begin position="1"/>
        <end position="23"/>
    </location>
</feature>
<dbReference type="EMBL" id="JAKRRY010000004">
    <property type="protein sequence ID" value="MCW8345511.1"/>
    <property type="molecule type" value="Genomic_DNA"/>
</dbReference>
<organism evidence="5 6">
    <name type="scientific">Vibrio qingdaonensis</name>
    <dbReference type="NCBI Taxonomy" id="2829491"/>
    <lineage>
        <taxon>Bacteria</taxon>
        <taxon>Pseudomonadati</taxon>
        <taxon>Pseudomonadota</taxon>
        <taxon>Gammaproteobacteria</taxon>
        <taxon>Vibrionales</taxon>
        <taxon>Vibrionaceae</taxon>
        <taxon>Vibrio</taxon>
    </lineage>
</organism>
<dbReference type="AlphaFoldDB" id="A0A9X3CLN2"/>
<name>A0A9X3CLN2_9VIBR</name>
<feature type="chain" id="PRO_5040927961" evidence="2">
    <location>
        <begin position="24"/>
        <end position="918"/>
    </location>
</feature>
<dbReference type="RefSeq" id="WP_265673922.1">
    <property type="nucleotide sequence ID" value="NZ_JAKRRY010000004.1"/>
</dbReference>
<feature type="domain" description="Pilus assembly protein E-set like" evidence="4">
    <location>
        <begin position="281"/>
        <end position="331"/>
    </location>
</feature>
<evidence type="ECO:0000256" key="1">
    <source>
        <dbReference type="ARBA" id="ARBA00022729"/>
    </source>
</evidence>
<dbReference type="InterPro" id="IPR031917">
    <property type="entry name" value="Pilus_assem_C"/>
</dbReference>
<reference evidence="5" key="1">
    <citation type="submission" date="2022-02" db="EMBL/GenBank/DDBJ databases">
        <title>Vibrio sp. nov, a new bacterium isolated from seawater.</title>
        <authorList>
            <person name="Yuan Y."/>
        </authorList>
    </citation>
    <scope>NUCLEOTIDE SEQUENCE</scope>
    <source>
        <strain evidence="5">ZSDZ65</strain>
    </source>
</reference>
<evidence type="ECO:0000259" key="3">
    <source>
        <dbReference type="Pfam" id="PF15976"/>
    </source>
</evidence>
<evidence type="ECO:0000313" key="5">
    <source>
        <dbReference type="EMBL" id="MCW8345511.1"/>
    </source>
</evidence>
<keyword evidence="1 2" id="KW-0732">Signal</keyword>
<keyword evidence="6" id="KW-1185">Reference proteome</keyword>
<dbReference type="Proteomes" id="UP001155587">
    <property type="component" value="Unassembled WGS sequence"/>
</dbReference>
<sequence length="918" mass="102268">MLFRLVKIKAMIAICLLPTLVEASSLKNNIPSGFDEFFRNSINEIKLRNLDGSFTDPILLVSNYQTVKLTTVESHSKIRDFLNDNRIDAKYVDEIIKALSDGVSNQSSCRGYITECVLYPEIFEFVFNNRDKELYLFVHPKVLDLGKGPDSISYHSAYSEHSGIVNNVNMYFSSYLDQDTSVSINDQLVAGLPYGYITSNVGTNVGFGNSNKENDFTLYDISYNLDWDDKLIKSGYFQYLPRVNSTDFLSGSSSIMPQTSFFLGSSKNMIVGGSNANKQFNFYSAQSGDVELIRDGRIIYQGNVEQGQNSISYNELPSGRYEVELVLRTGGAPVNQGVYFIFNSIEDSLTQGQFDYLISAGKTSSGNGISTIEYENGQEIESKAFVQGRLSYQLLPRLLIGLGTKVIEDEAAFEVGMQYSLGSFDADIVLNSHVFSDGHFLNTTFSSNWGSLNYEKMNSEGGYLSTYLYNSSSYEKLFWSSNYRFDNGSSLYAVYTLSKDENLEQGERIYDDVLLGYRFDSFSRSSFDITVQTDSDFEEGSFSIMWTLPLSDTVDLISSVMGDKSSANRFSNTLNKADLLESDLINSSLNISNLYDRRQGTVSQTGMITANGIGDKAHFGGSLYANSDGTIGATGTISSTQIFSDELYISSKSASSYLALDIKEKNKNLIDKEVNGFVTVNQDGRNLVKKSTTDSLNIIPLSSYSQYRVNFDAESVGLNNTGDKNATFFSTPGKVLKFVPQVHKTVSFISGFNNINNNFVSNVECLGDGCISVVQLIDGVYRVTVLEGFDFRLVSDGNECFIPRNEHNVYMNFGKNYCLPTDTDGVFAVNVDGRGYEAIYVGLFTNAELEQSGIIKQLENYSYHIITKPVGQLNAVYIANNRVKMTDLLVNHIDSVEKLKENAKRKYINNIFFPVAKQ</sequence>
<proteinExistence type="predicted"/>
<accession>A0A9X3CLN2</accession>
<evidence type="ECO:0000313" key="6">
    <source>
        <dbReference type="Proteomes" id="UP001155587"/>
    </source>
</evidence>